<proteinExistence type="predicted"/>
<organism evidence="2 3">
    <name type="scientific">Rhizopus delemar</name>
    <dbReference type="NCBI Taxonomy" id="936053"/>
    <lineage>
        <taxon>Eukaryota</taxon>
        <taxon>Fungi</taxon>
        <taxon>Fungi incertae sedis</taxon>
        <taxon>Mucoromycota</taxon>
        <taxon>Mucoromycotina</taxon>
        <taxon>Mucoromycetes</taxon>
        <taxon>Mucorales</taxon>
        <taxon>Mucorineae</taxon>
        <taxon>Rhizopodaceae</taxon>
        <taxon>Rhizopus</taxon>
    </lineage>
</organism>
<feature type="region of interest" description="Disordered" evidence="1">
    <location>
        <begin position="1"/>
        <end position="41"/>
    </location>
</feature>
<accession>A0A9P6XN43</accession>
<evidence type="ECO:0000313" key="3">
    <source>
        <dbReference type="Proteomes" id="UP000740926"/>
    </source>
</evidence>
<feature type="compositionally biased region" description="Low complexity" evidence="1">
    <location>
        <begin position="70"/>
        <end position="81"/>
    </location>
</feature>
<protein>
    <submittedName>
        <fullName evidence="2">Uncharacterized protein</fullName>
    </submittedName>
</protein>
<reference evidence="2 3" key="1">
    <citation type="journal article" date="2020" name="Microb. Genom.">
        <title>Genetic diversity of clinical and environmental Mucorales isolates obtained from an investigation of mucormycosis cases among solid organ transplant recipients.</title>
        <authorList>
            <person name="Nguyen M.H."/>
            <person name="Kaul D."/>
            <person name="Muto C."/>
            <person name="Cheng S.J."/>
            <person name="Richter R.A."/>
            <person name="Bruno V.M."/>
            <person name="Liu G."/>
            <person name="Beyhan S."/>
            <person name="Sundermann A.J."/>
            <person name="Mounaud S."/>
            <person name="Pasculle A.W."/>
            <person name="Nierman W.C."/>
            <person name="Driscoll E."/>
            <person name="Cumbie R."/>
            <person name="Clancy C.J."/>
            <person name="Dupont C.L."/>
        </authorList>
    </citation>
    <scope>NUCLEOTIDE SEQUENCE [LARGE SCALE GENOMIC DNA]</scope>
    <source>
        <strain evidence="2 3">GL24</strain>
    </source>
</reference>
<gene>
    <name evidence="2" type="ORF">G6F50_018341</name>
</gene>
<dbReference type="AlphaFoldDB" id="A0A9P6XN43"/>
<name>A0A9P6XN43_9FUNG</name>
<dbReference type="EMBL" id="JAANIU010017281">
    <property type="protein sequence ID" value="KAG1527060.1"/>
    <property type="molecule type" value="Genomic_DNA"/>
</dbReference>
<comment type="caution">
    <text evidence="2">The sequence shown here is derived from an EMBL/GenBank/DDBJ whole genome shotgun (WGS) entry which is preliminary data.</text>
</comment>
<keyword evidence="3" id="KW-1185">Reference proteome</keyword>
<evidence type="ECO:0000256" key="1">
    <source>
        <dbReference type="SAM" id="MobiDB-lite"/>
    </source>
</evidence>
<dbReference type="Proteomes" id="UP000740926">
    <property type="component" value="Unassembled WGS sequence"/>
</dbReference>
<sequence length="81" mass="9105">MLRPAQPVPQHTKTALPRPLAAPPGSRQPWFAPTSPGSRQPWLALRVSTKVDTYRAARRRRQRVPGNAWRSSSTSTRSFSE</sequence>
<feature type="region of interest" description="Disordered" evidence="1">
    <location>
        <begin position="54"/>
        <end position="81"/>
    </location>
</feature>
<evidence type="ECO:0000313" key="2">
    <source>
        <dbReference type="EMBL" id="KAG1527060.1"/>
    </source>
</evidence>